<dbReference type="AlphaFoldDB" id="A0A918TU98"/>
<evidence type="ECO:0008006" key="5">
    <source>
        <dbReference type="Google" id="ProtNLM"/>
    </source>
</evidence>
<keyword evidence="1" id="KW-0805">Transcription regulation</keyword>
<reference evidence="3" key="1">
    <citation type="journal article" date="2014" name="Int. J. Syst. Evol. Microbiol.">
        <title>Complete genome sequence of Corynebacterium casei LMG S-19264T (=DSM 44701T), isolated from a smear-ripened cheese.</title>
        <authorList>
            <consortium name="US DOE Joint Genome Institute (JGI-PGF)"/>
            <person name="Walter F."/>
            <person name="Albersmeier A."/>
            <person name="Kalinowski J."/>
            <person name="Ruckert C."/>
        </authorList>
    </citation>
    <scope>NUCLEOTIDE SEQUENCE</scope>
    <source>
        <strain evidence="3">KCTC 23310</strain>
    </source>
</reference>
<dbReference type="PANTHER" id="PTHR47506:SF1">
    <property type="entry name" value="HTH-TYPE TRANSCRIPTIONAL REGULATOR YJDC"/>
    <property type="match status" value="1"/>
</dbReference>
<evidence type="ECO:0000313" key="3">
    <source>
        <dbReference type="EMBL" id="GHC61575.1"/>
    </source>
</evidence>
<gene>
    <name evidence="3" type="ORF">GCM10007315_27050</name>
</gene>
<dbReference type="InterPro" id="IPR009057">
    <property type="entry name" value="Homeodomain-like_sf"/>
</dbReference>
<dbReference type="Proteomes" id="UP000638981">
    <property type="component" value="Unassembled WGS sequence"/>
</dbReference>
<dbReference type="SUPFAM" id="SSF46689">
    <property type="entry name" value="Homeodomain-like"/>
    <property type="match status" value="1"/>
</dbReference>
<accession>A0A918TU98</accession>
<evidence type="ECO:0000313" key="4">
    <source>
        <dbReference type="Proteomes" id="UP000638981"/>
    </source>
</evidence>
<dbReference type="Gene3D" id="1.10.357.10">
    <property type="entry name" value="Tetracycline Repressor, domain 2"/>
    <property type="match status" value="1"/>
</dbReference>
<dbReference type="PANTHER" id="PTHR47506">
    <property type="entry name" value="TRANSCRIPTIONAL REGULATORY PROTEIN"/>
    <property type="match status" value="1"/>
</dbReference>
<proteinExistence type="predicted"/>
<dbReference type="RefSeq" id="WP_189412221.1">
    <property type="nucleotide sequence ID" value="NZ_BMYJ01000008.1"/>
</dbReference>
<keyword evidence="2" id="KW-0804">Transcription</keyword>
<name>A0A918TU98_9RHOB</name>
<evidence type="ECO:0000256" key="2">
    <source>
        <dbReference type="ARBA" id="ARBA00023163"/>
    </source>
</evidence>
<sequence>MVWRSVQNVGHRGGVTMESKVIEGAMGLFWTRGADQASDPEIQQATGLSRKELSQRWPDKNALIADALLHYRDTVLARMLAELNPPGRAGLIQFWDKLDHIARQPGWSGCLLFRTASGPMGREPFVGAAFLAYLRDLTEALAKCLAAEGHTKENARLAAMQAVALLGQISLIGASQGWCPAAEDWIAAGRATCGL</sequence>
<dbReference type="EMBL" id="BMYJ01000008">
    <property type="protein sequence ID" value="GHC61575.1"/>
    <property type="molecule type" value="Genomic_DNA"/>
</dbReference>
<reference evidence="3" key="2">
    <citation type="submission" date="2020-09" db="EMBL/GenBank/DDBJ databases">
        <authorList>
            <person name="Sun Q."/>
            <person name="Kim S."/>
        </authorList>
    </citation>
    <scope>NUCLEOTIDE SEQUENCE</scope>
    <source>
        <strain evidence="3">KCTC 23310</strain>
    </source>
</reference>
<dbReference type="SUPFAM" id="SSF48498">
    <property type="entry name" value="Tetracyclin repressor-like, C-terminal domain"/>
    <property type="match status" value="1"/>
</dbReference>
<comment type="caution">
    <text evidence="3">The sequence shown here is derived from an EMBL/GenBank/DDBJ whole genome shotgun (WGS) entry which is preliminary data.</text>
</comment>
<evidence type="ECO:0000256" key="1">
    <source>
        <dbReference type="ARBA" id="ARBA00023015"/>
    </source>
</evidence>
<protein>
    <recommendedName>
        <fullName evidence="5">TetR/AcrR family transcriptional regulator</fullName>
    </recommendedName>
</protein>
<keyword evidence="4" id="KW-1185">Reference proteome</keyword>
<dbReference type="InterPro" id="IPR036271">
    <property type="entry name" value="Tet_transcr_reg_TetR-rel_C_sf"/>
</dbReference>
<organism evidence="3 4">
    <name type="scientific">Neogemmobacter tilapiae</name>
    <dbReference type="NCBI Taxonomy" id="875041"/>
    <lineage>
        <taxon>Bacteria</taxon>
        <taxon>Pseudomonadati</taxon>
        <taxon>Pseudomonadota</taxon>
        <taxon>Alphaproteobacteria</taxon>
        <taxon>Rhodobacterales</taxon>
        <taxon>Paracoccaceae</taxon>
        <taxon>Neogemmobacter</taxon>
    </lineage>
</organism>